<evidence type="ECO:0000313" key="3">
    <source>
        <dbReference type="EMBL" id="RXR06552.1"/>
    </source>
</evidence>
<feature type="signal peptide" evidence="1">
    <location>
        <begin position="1"/>
        <end position="25"/>
    </location>
</feature>
<dbReference type="InterPro" id="IPR013830">
    <property type="entry name" value="SGNH_hydro"/>
</dbReference>
<evidence type="ECO:0000313" key="4">
    <source>
        <dbReference type="Proteomes" id="UP000289784"/>
    </source>
</evidence>
<sequence>MRMTAALRNVALALGLLCSAGLAQAGEATHWVTSWMQPMTAQVSNQRGPDGKLLRDAGGDPVQQRPVVQDITLRQRVRLSLGGSRLRIRVSNVFGRQPLAIGAAQLALAAQDSAIRPGTSVPITFNGRSQAQVPAGEELLSDPLSFDAPALSILSISLYLPGKAELADMHPLQHGRVRWAVSGNAVAAKTLEGRTPVTGLSADNGEHVYALTSVEVGARPGTRGVIAFGDSITDGHGASTPWQSWPSVLATLSNAAGAPGLAVGNAGISADEMAADQLEQPGAGIAGLKRYYRDVIDRAGVTDVVVLFGANDINRGPDTALSPTGAHARELIASYRLLADVAHQHGLRIWAGTVLPFSDDDNWYSPQRDATRRTVNAWLSKAEVFDGVIDFADAVEGPYDTRQPPAGAPVPQGIATVCVVDEGVHPNDRGYAAMGQVAFNALTGARGKVAAPCRASAAPAVP</sequence>
<dbReference type="InterPro" id="IPR036514">
    <property type="entry name" value="SGNH_hydro_sf"/>
</dbReference>
<dbReference type="Pfam" id="PF13472">
    <property type="entry name" value="Lipase_GDSL_2"/>
    <property type="match status" value="1"/>
</dbReference>
<dbReference type="OrthoDB" id="1828825at2"/>
<dbReference type="InterPro" id="IPR053140">
    <property type="entry name" value="GDSL_Rv0518-like"/>
</dbReference>
<dbReference type="PANTHER" id="PTHR43784:SF2">
    <property type="entry name" value="GDSL-LIKE LIPASE_ACYLHYDROLASE, PUTATIVE (AFU_ORTHOLOGUE AFUA_2G00820)-RELATED"/>
    <property type="match status" value="1"/>
</dbReference>
<evidence type="ECO:0000259" key="2">
    <source>
        <dbReference type="Pfam" id="PF13472"/>
    </source>
</evidence>
<proteinExistence type="predicted"/>
<organism evidence="3 4">
    <name type="scientific">Pseudoxanthomonas composti</name>
    <dbReference type="NCBI Taxonomy" id="2137479"/>
    <lineage>
        <taxon>Bacteria</taxon>
        <taxon>Pseudomonadati</taxon>
        <taxon>Pseudomonadota</taxon>
        <taxon>Gammaproteobacteria</taxon>
        <taxon>Lysobacterales</taxon>
        <taxon>Lysobacteraceae</taxon>
        <taxon>Pseudoxanthomonas</taxon>
    </lineage>
</organism>
<protein>
    <submittedName>
        <fullName evidence="3">GDSL family lipase</fullName>
    </submittedName>
</protein>
<gene>
    <name evidence="3" type="ORF">EPA99_07885</name>
</gene>
<evidence type="ECO:0000256" key="1">
    <source>
        <dbReference type="SAM" id="SignalP"/>
    </source>
</evidence>
<accession>A0A4Q1JW76</accession>
<dbReference type="Gene3D" id="3.40.50.1110">
    <property type="entry name" value="SGNH hydrolase"/>
    <property type="match status" value="1"/>
</dbReference>
<reference evidence="3 4" key="1">
    <citation type="submission" date="2019-01" db="EMBL/GenBank/DDBJ databases">
        <title>Pseudoxanthomonas composti sp. nov., isolated from compost.</title>
        <authorList>
            <person name="Yang G."/>
        </authorList>
    </citation>
    <scope>NUCLEOTIDE SEQUENCE [LARGE SCALE GENOMIC DNA]</scope>
    <source>
        <strain evidence="3 4">GSS15</strain>
    </source>
</reference>
<feature type="chain" id="PRO_5020754354" evidence="1">
    <location>
        <begin position="26"/>
        <end position="462"/>
    </location>
</feature>
<keyword evidence="1" id="KW-0732">Signal</keyword>
<dbReference type="SUPFAM" id="SSF52266">
    <property type="entry name" value="SGNH hydrolase"/>
    <property type="match status" value="1"/>
</dbReference>
<dbReference type="Proteomes" id="UP000289784">
    <property type="component" value="Unassembled WGS sequence"/>
</dbReference>
<dbReference type="EMBL" id="SAWZ01000003">
    <property type="protein sequence ID" value="RXR06552.1"/>
    <property type="molecule type" value="Genomic_DNA"/>
</dbReference>
<feature type="domain" description="SGNH hydrolase-type esterase" evidence="2">
    <location>
        <begin position="227"/>
        <end position="433"/>
    </location>
</feature>
<comment type="caution">
    <text evidence="3">The sequence shown here is derived from an EMBL/GenBank/DDBJ whole genome shotgun (WGS) entry which is preliminary data.</text>
</comment>
<dbReference type="AlphaFoldDB" id="A0A4Q1JW76"/>
<name>A0A4Q1JW76_9GAMM</name>
<dbReference type="PANTHER" id="PTHR43784">
    <property type="entry name" value="GDSL-LIKE LIPASE/ACYLHYDROLASE, PUTATIVE (AFU_ORTHOLOGUE AFUA_2G00820)-RELATED"/>
    <property type="match status" value="1"/>
</dbReference>
<dbReference type="GO" id="GO:0016788">
    <property type="term" value="F:hydrolase activity, acting on ester bonds"/>
    <property type="evidence" value="ECO:0007669"/>
    <property type="project" value="UniProtKB-ARBA"/>
</dbReference>
<keyword evidence="4" id="KW-1185">Reference proteome</keyword>